<sequence>MATGTPAPSEFSCSEVSKFVALQRACINWRIRIGIKRFGPWGIGIYRIGQNSMAKLVPNPAEVLNMKYIAEHTTIPVPHVQDHFSRKGRCYLIMDYIHAPSLDFVWHRFSRLEKSCLLAQLHQFLTQLRNLTPPHPGYVEAAGGLPCYDVRLDRKPFGPFTSVQDFHEWLGHGYMRTADEHREYRPIFEACAKRSYKTVFTHGDIAPRNILVKGAKIVGLIDWDTSGWYPEYWEYARLHNAGSSLLPEDFAHGLLELMTPYPTETEAERILSAVSESRC</sequence>
<dbReference type="InterPro" id="IPR002575">
    <property type="entry name" value="Aminoglycoside_PTrfase"/>
</dbReference>
<dbReference type="AlphaFoldDB" id="A0A369JXM6"/>
<dbReference type="Proteomes" id="UP000076154">
    <property type="component" value="Unassembled WGS sequence"/>
</dbReference>
<keyword evidence="3" id="KW-1185">Reference proteome</keyword>
<evidence type="ECO:0000313" key="2">
    <source>
        <dbReference type="EMBL" id="RDB23486.1"/>
    </source>
</evidence>
<comment type="caution">
    <text evidence="2">The sequence shown here is derived from an EMBL/GenBank/DDBJ whole genome shotgun (WGS) entry which is preliminary data.</text>
</comment>
<feature type="domain" description="Aminoglycoside phosphotransferase" evidence="1">
    <location>
        <begin position="65"/>
        <end position="255"/>
    </location>
</feature>
<name>A0A369JXM6_HYPMA</name>
<dbReference type="PANTHER" id="PTHR21310:SF58">
    <property type="entry name" value="AMINOGLYCOSIDE PHOSPHOTRANSFERASE DOMAIN-CONTAINING PROTEIN"/>
    <property type="match status" value="1"/>
</dbReference>
<organism evidence="2 3">
    <name type="scientific">Hypsizygus marmoreus</name>
    <name type="common">White beech mushroom</name>
    <name type="synonym">Agaricus marmoreus</name>
    <dbReference type="NCBI Taxonomy" id="39966"/>
    <lineage>
        <taxon>Eukaryota</taxon>
        <taxon>Fungi</taxon>
        <taxon>Dikarya</taxon>
        <taxon>Basidiomycota</taxon>
        <taxon>Agaricomycotina</taxon>
        <taxon>Agaricomycetes</taxon>
        <taxon>Agaricomycetidae</taxon>
        <taxon>Agaricales</taxon>
        <taxon>Tricholomatineae</taxon>
        <taxon>Lyophyllaceae</taxon>
        <taxon>Hypsizygus</taxon>
    </lineage>
</organism>
<proteinExistence type="predicted"/>
<dbReference type="Pfam" id="PF01636">
    <property type="entry name" value="APH"/>
    <property type="match status" value="1"/>
</dbReference>
<dbReference type="Gene3D" id="3.90.1200.10">
    <property type="match status" value="1"/>
</dbReference>
<dbReference type="InterPro" id="IPR051678">
    <property type="entry name" value="AGP_Transferase"/>
</dbReference>
<dbReference type="PANTHER" id="PTHR21310">
    <property type="entry name" value="AMINOGLYCOSIDE PHOSPHOTRANSFERASE-RELATED-RELATED"/>
    <property type="match status" value="1"/>
</dbReference>
<dbReference type="CDD" id="cd05120">
    <property type="entry name" value="APH_ChoK_like"/>
    <property type="match status" value="1"/>
</dbReference>
<dbReference type="STRING" id="39966.A0A369JXM6"/>
<reference evidence="2" key="1">
    <citation type="submission" date="2018-04" db="EMBL/GenBank/DDBJ databases">
        <title>Whole genome sequencing of Hypsizygus marmoreus.</title>
        <authorList>
            <person name="Choi I.-G."/>
            <person name="Min B."/>
            <person name="Kim J.-G."/>
            <person name="Kim S."/>
            <person name="Oh Y.-L."/>
            <person name="Kong W.-S."/>
            <person name="Park H."/>
            <person name="Jeong J."/>
            <person name="Song E.-S."/>
        </authorList>
    </citation>
    <scope>NUCLEOTIDE SEQUENCE [LARGE SCALE GENOMIC DNA]</scope>
    <source>
        <strain evidence="2">51987-8</strain>
    </source>
</reference>
<dbReference type="InterPro" id="IPR011009">
    <property type="entry name" value="Kinase-like_dom_sf"/>
</dbReference>
<dbReference type="EMBL" id="LUEZ02000046">
    <property type="protein sequence ID" value="RDB23486.1"/>
    <property type="molecule type" value="Genomic_DNA"/>
</dbReference>
<protein>
    <recommendedName>
        <fullName evidence="1">Aminoglycoside phosphotransferase domain-containing protein</fullName>
    </recommendedName>
</protein>
<dbReference type="OrthoDB" id="8300194at2759"/>
<gene>
    <name evidence="2" type="ORF">Hypma_008957</name>
</gene>
<dbReference type="SUPFAM" id="SSF56112">
    <property type="entry name" value="Protein kinase-like (PK-like)"/>
    <property type="match status" value="1"/>
</dbReference>
<evidence type="ECO:0000313" key="3">
    <source>
        <dbReference type="Proteomes" id="UP000076154"/>
    </source>
</evidence>
<evidence type="ECO:0000259" key="1">
    <source>
        <dbReference type="Pfam" id="PF01636"/>
    </source>
</evidence>
<accession>A0A369JXM6</accession>
<dbReference type="InParanoid" id="A0A369JXM6"/>